<feature type="compositionally biased region" description="Polar residues" evidence="1">
    <location>
        <begin position="40"/>
        <end position="49"/>
    </location>
</feature>
<proteinExistence type="predicted"/>
<accession>A0A0E9RSM8</accession>
<name>A0A0E9RSM8_ANGAN</name>
<evidence type="ECO:0000256" key="1">
    <source>
        <dbReference type="SAM" id="MobiDB-lite"/>
    </source>
</evidence>
<feature type="region of interest" description="Disordered" evidence="1">
    <location>
        <begin position="25"/>
        <end position="49"/>
    </location>
</feature>
<dbReference type="EMBL" id="GBXM01076406">
    <property type="protein sequence ID" value="JAH32171.1"/>
    <property type="molecule type" value="Transcribed_RNA"/>
</dbReference>
<reference evidence="2" key="1">
    <citation type="submission" date="2014-11" db="EMBL/GenBank/DDBJ databases">
        <authorList>
            <person name="Amaro Gonzalez C."/>
        </authorList>
    </citation>
    <scope>NUCLEOTIDE SEQUENCE</scope>
</reference>
<reference evidence="2" key="2">
    <citation type="journal article" date="2015" name="Fish Shellfish Immunol.">
        <title>Early steps in the European eel (Anguilla anguilla)-Vibrio vulnificus interaction in the gills: Role of the RtxA13 toxin.</title>
        <authorList>
            <person name="Callol A."/>
            <person name="Pajuelo D."/>
            <person name="Ebbesson L."/>
            <person name="Teles M."/>
            <person name="MacKenzie S."/>
            <person name="Amaro C."/>
        </authorList>
    </citation>
    <scope>NUCLEOTIDE SEQUENCE</scope>
</reference>
<organism evidence="2">
    <name type="scientific">Anguilla anguilla</name>
    <name type="common">European freshwater eel</name>
    <name type="synonym">Muraena anguilla</name>
    <dbReference type="NCBI Taxonomy" id="7936"/>
    <lineage>
        <taxon>Eukaryota</taxon>
        <taxon>Metazoa</taxon>
        <taxon>Chordata</taxon>
        <taxon>Craniata</taxon>
        <taxon>Vertebrata</taxon>
        <taxon>Euteleostomi</taxon>
        <taxon>Actinopterygii</taxon>
        <taxon>Neopterygii</taxon>
        <taxon>Teleostei</taxon>
        <taxon>Anguilliformes</taxon>
        <taxon>Anguillidae</taxon>
        <taxon>Anguilla</taxon>
    </lineage>
</organism>
<protein>
    <submittedName>
        <fullName evidence="2">Uncharacterized protein</fullName>
    </submittedName>
</protein>
<sequence>MRTEHQVQQEGKKLGLKIQKRNCRFDLTDSPGFGSENKDQNSSNFRKTI</sequence>
<evidence type="ECO:0000313" key="2">
    <source>
        <dbReference type="EMBL" id="JAH32171.1"/>
    </source>
</evidence>
<dbReference type="AlphaFoldDB" id="A0A0E9RSM8"/>